<gene>
    <name evidence="2" type="ORF">RM543_17170</name>
</gene>
<reference evidence="2 3" key="1">
    <citation type="submission" date="2023-09" db="EMBL/GenBank/DDBJ databases">
        <authorList>
            <person name="Rey-Velasco X."/>
        </authorList>
    </citation>
    <scope>NUCLEOTIDE SEQUENCE [LARGE SCALE GENOMIC DNA]</scope>
    <source>
        <strain evidence="2 3">F158</strain>
    </source>
</reference>
<dbReference type="Proteomes" id="UP001265259">
    <property type="component" value="Unassembled WGS sequence"/>
</dbReference>
<sequence>MTLKNRPRTGVLLGERKSHIAEAEASSAAATSTPAPKSAGTMGSNAMTVLSTHIVHARRDRDFGRVEAMVRLIVRDAADARPQVVHRRVSVPARSESLRDDIAREAAMMAQLDQLAHTRVHVETQAPLAA</sequence>
<evidence type="ECO:0000313" key="3">
    <source>
        <dbReference type="Proteomes" id="UP001265259"/>
    </source>
</evidence>
<protein>
    <submittedName>
        <fullName evidence="2">Uncharacterized protein</fullName>
    </submittedName>
</protein>
<feature type="compositionally biased region" description="Low complexity" evidence="1">
    <location>
        <begin position="23"/>
        <end position="39"/>
    </location>
</feature>
<evidence type="ECO:0000256" key="1">
    <source>
        <dbReference type="SAM" id="MobiDB-lite"/>
    </source>
</evidence>
<feature type="region of interest" description="Disordered" evidence="1">
    <location>
        <begin position="21"/>
        <end position="44"/>
    </location>
</feature>
<name>A0ABU3DL27_9RHOB</name>
<keyword evidence="3" id="KW-1185">Reference proteome</keyword>
<dbReference type="RefSeq" id="WP_311693899.1">
    <property type="nucleotide sequence ID" value="NZ_JAVRHL010000004.1"/>
</dbReference>
<comment type="caution">
    <text evidence="2">The sequence shown here is derived from an EMBL/GenBank/DDBJ whole genome shotgun (WGS) entry which is preliminary data.</text>
</comment>
<accession>A0ABU3DL27</accession>
<organism evidence="2 3">
    <name type="scientific">Tropicimonas omnivorans</name>
    <dbReference type="NCBI Taxonomy" id="3075590"/>
    <lineage>
        <taxon>Bacteria</taxon>
        <taxon>Pseudomonadati</taxon>
        <taxon>Pseudomonadota</taxon>
        <taxon>Alphaproteobacteria</taxon>
        <taxon>Rhodobacterales</taxon>
        <taxon>Roseobacteraceae</taxon>
        <taxon>Tropicimonas</taxon>
    </lineage>
</organism>
<proteinExistence type="predicted"/>
<evidence type="ECO:0000313" key="2">
    <source>
        <dbReference type="EMBL" id="MDT0684415.1"/>
    </source>
</evidence>
<dbReference type="EMBL" id="JAVRHL010000004">
    <property type="protein sequence ID" value="MDT0684415.1"/>
    <property type="molecule type" value="Genomic_DNA"/>
</dbReference>